<organism evidence="8 9">
    <name type="scientific">Pseudocercospora eumusae</name>
    <dbReference type="NCBI Taxonomy" id="321146"/>
    <lineage>
        <taxon>Eukaryota</taxon>
        <taxon>Fungi</taxon>
        <taxon>Dikarya</taxon>
        <taxon>Ascomycota</taxon>
        <taxon>Pezizomycotina</taxon>
        <taxon>Dothideomycetes</taxon>
        <taxon>Dothideomycetidae</taxon>
        <taxon>Mycosphaerellales</taxon>
        <taxon>Mycosphaerellaceae</taxon>
        <taxon>Pseudocercospora</taxon>
    </lineage>
</organism>
<evidence type="ECO:0000256" key="2">
    <source>
        <dbReference type="ARBA" id="ARBA00023004"/>
    </source>
</evidence>
<reference evidence="8 9" key="1">
    <citation type="submission" date="2015-07" db="EMBL/GenBank/DDBJ databases">
        <title>Comparative genomics of the Sigatoka disease complex on banana suggests a link between parallel evolutionary changes in Pseudocercospora fijiensis and Pseudocercospora eumusae and increased virulence on the banana host.</title>
        <authorList>
            <person name="Chang T.-C."/>
            <person name="Salvucci A."/>
            <person name="Crous P.W."/>
            <person name="Stergiopoulos I."/>
        </authorList>
    </citation>
    <scope>NUCLEOTIDE SEQUENCE [LARGE SCALE GENOMIC DNA]</scope>
    <source>
        <strain evidence="8 9">CBS 114824</strain>
    </source>
</reference>
<evidence type="ECO:0000256" key="5">
    <source>
        <dbReference type="SAM" id="MobiDB-lite"/>
    </source>
</evidence>
<dbReference type="InterPro" id="IPR015931">
    <property type="entry name" value="Acnase/IPM_dHydase_lsu_aba_1/3"/>
</dbReference>
<dbReference type="GO" id="GO:0046872">
    <property type="term" value="F:metal ion binding"/>
    <property type="evidence" value="ECO:0007669"/>
    <property type="project" value="UniProtKB-KW"/>
</dbReference>
<proteinExistence type="predicted"/>
<sequence>MALAENDITLSASKAAAAYAAELRTLSPHLKEALQGNDFDDILEQDSIHHVLQTTAERLRSSNNASLAQAFEDTLTKLSDPTSFGGLGVQAHDDVPVTVCNEIVHWTTAYLQSVESRQNGRNFMGATRVHSARPTRPMTLAQKIFTQHALSGVPPDSNSLSQGAVIRAGLDWVIASELSWSSMAKTHEELGSPGIWRNDRFWIAGDHVVHPAILDNPKIKVYVETAEKAKRDFKMTEYQGMNYTIMHTEFVRERAEPGMLIVGSDSHTCSAGAVGCLSIGLGAADVMTALALGETWWKVPDSVLIELTGQPTFGISGKDVILHILKELKRNTVAAERIVEFAGDGVQYLSVDARFAICNMCTEFGAITGLFVPDAVTQDYISRRKRKAYKSHSLYFQPDKDAVYAHRCTIDLAEVEPSIAVYPNPDDVVPVSEKSGMPLDGVFIGACTTTEEELVLGALTLKVGLKKGLPLAKGKRHYVPGSLPIVEKLKELDLLEVYEAAGFTRGPPGCSLCVGLSAEKADEGETWLSSQNRNFANRMGKGSFGHLSSAVVCAASAFSMTVTDPAPFLAELDQAFFAKYKGFGDGKLAAVDYSEPTPFQDATEAQKATDCPTTTVDTQGSYESQSIPVIKSKVITLGDFIDTDALSPGFTLTSCTTDEEFGQHVLCHTYPEFRSKVKNGQKVVVGGTGFGVGSSRESAVSALKGAGVEAVIAKQFAFIYGRNQPSLGLLGIVMEDEEFYAAAQDGEEITIDLPQRTITVADRKFLFQLSEMEFRLTTHKGVAESYRRYGRAIWEKLMEAEPVKEKKKQEEELAPRQVDQMTDTRLQW</sequence>
<dbReference type="InterPro" id="IPR000573">
    <property type="entry name" value="AconitaseA/IPMdHydase_ssu_swvl"/>
</dbReference>
<evidence type="ECO:0000313" key="8">
    <source>
        <dbReference type="EMBL" id="KXS95280.1"/>
    </source>
</evidence>
<evidence type="ECO:0000256" key="1">
    <source>
        <dbReference type="ARBA" id="ARBA00022723"/>
    </source>
</evidence>
<keyword evidence="2" id="KW-0408">Iron</keyword>
<keyword evidence="9" id="KW-1185">Reference proteome</keyword>
<dbReference type="Proteomes" id="UP000070133">
    <property type="component" value="Unassembled WGS sequence"/>
</dbReference>
<dbReference type="InterPro" id="IPR001030">
    <property type="entry name" value="Acoase/IPM_deHydtase_lsu_aba"/>
</dbReference>
<evidence type="ECO:0000313" key="9">
    <source>
        <dbReference type="Proteomes" id="UP000070133"/>
    </source>
</evidence>
<gene>
    <name evidence="8" type="ORF">AC578_2589</name>
</gene>
<feature type="domain" description="Aconitase/3-isopropylmalate dehydratase large subunit alpha/beta/alpha" evidence="6">
    <location>
        <begin position="222"/>
        <end position="558"/>
    </location>
</feature>
<dbReference type="Gene3D" id="3.30.499.10">
    <property type="entry name" value="Aconitase, domain 3"/>
    <property type="match status" value="2"/>
</dbReference>
<feature type="region of interest" description="Disordered" evidence="5">
    <location>
        <begin position="804"/>
        <end position="828"/>
    </location>
</feature>
<evidence type="ECO:0008006" key="10">
    <source>
        <dbReference type="Google" id="ProtNLM"/>
    </source>
</evidence>
<dbReference type="InterPro" id="IPR050067">
    <property type="entry name" value="IPM_dehydratase_rel_enz"/>
</dbReference>
<comment type="caution">
    <text evidence="8">The sequence shown here is derived from an EMBL/GenBank/DDBJ whole genome shotgun (WGS) entry which is preliminary data.</text>
</comment>
<dbReference type="AlphaFoldDB" id="A0A139GYL2"/>
<dbReference type="InterPro" id="IPR015928">
    <property type="entry name" value="Aconitase/3IPM_dehydase_swvl"/>
</dbReference>
<name>A0A139GYL2_9PEZI</name>
<dbReference type="PANTHER" id="PTHR43822:SF2">
    <property type="entry name" value="HOMOACONITASE, MITOCHONDRIAL"/>
    <property type="match status" value="1"/>
</dbReference>
<dbReference type="PRINTS" id="PR00415">
    <property type="entry name" value="ACONITASE"/>
</dbReference>
<dbReference type="InterPro" id="IPR036008">
    <property type="entry name" value="Aconitase_4Fe-4S_dom"/>
</dbReference>
<dbReference type="Pfam" id="PF00694">
    <property type="entry name" value="Aconitase_C"/>
    <property type="match status" value="1"/>
</dbReference>
<evidence type="ECO:0000259" key="7">
    <source>
        <dbReference type="Pfam" id="PF00694"/>
    </source>
</evidence>
<dbReference type="GO" id="GO:0016829">
    <property type="term" value="F:lyase activity"/>
    <property type="evidence" value="ECO:0007669"/>
    <property type="project" value="UniProtKB-KW"/>
</dbReference>
<dbReference type="Gene3D" id="3.20.19.10">
    <property type="entry name" value="Aconitase, domain 4"/>
    <property type="match status" value="1"/>
</dbReference>
<dbReference type="GO" id="GO:0051536">
    <property type="term" value="F:iron-sulfur cluster binding"/>
    <property type="evidence" value="ECO:0007669"/>
    <property type="project" value="UniProtKB-KW"/>
</dbReference>
<evidence type="ECO:0000256" key="3">
    <source>
        <dbReference type="ARBA" id="ARBA00023014"/>
    </source>
</evidence>
<dbReference type="OrthoDB" id="419183at2759"/>
<feature type="compositionally biased region" description="Basic and acidic residues" evidence="5">
    <location>
        <begin position="804"/>
        <end position="814"/>
    </location>
</feature>
<protein>
    <recommendedName>
        <fullName evidence="10">Aconitase/3-isopropylmalate dehydratase large subunit alpha/beta/alpha domain-containing protein</fullName>
    </recommendedName>
</protein>
<dbReference type="Pfam" id="PF00330">
    <property type="entry name" value="Aconitase"/>
    <property type="match status" value="1"/>
</dbReference>
<feature type="compositionally biased region" description="Polar residues" evidence="5">
    <location>
        <begin position="819"/>
        <end position="828"/>
    </location>
</feature>
<dbReference type="EMBL" id="LFZN01000225">
    <property type="protein sequence ID" value="KXS95280.1"/>
    <property type="molecule type" value="Genomic_DNA"/>
</dbReference>
<evidence type="ECO:0000259" key="6">
    <source>
        <dbReference type="Pfam" id="PF00330"/>
    </source>
</evidence>
<keyword evidence="1" id="KW-0479">Metal-binding</keyword>
<keyword evidence="3" id="KW-0411">Iron-sulfur</keyword>
<feature type="domain" description="Aconitase A/isopropylmalate dehydratase small subunit swivel" evidence="7">
    <location>
        <begin position="674"/>
        <end position="736"/>
    </location>
</feature>
<keyword evidence="4" id="KW-0456">Lyase</keyword>
<dbReference type="GO" id="GO:0170034">
    <property type="term" value="P:L-amino acid biosynthetic process"/>
    <property type="evidence" value="ECO:0007669"/>
    <property type="project" value="UniProtKB-ARBA"/>
</dbReference>
<accession>A0A139GYL2</accession>
<dbReference type="SUPFAM" id="SSF53732">
    <property type="entry name" value="Aconitase iron-sulfur domain"/>
    <property type="match status" value="1"/>
</dbReference>
<evidence type="ECO:0000256" key="4">
    <source>
        <dbReference type="ARBA" id="ARBA00023239"/>
    </source>
</evidence>
<dbReference type="PANTHER" id="PTHR43822">
    <property type="entry name" value="HOMOACONITASE, MITOCHONDRIAL-RELATED"/>
    <property type="match status" value="1"/>
</dbReference>
<dbReference type="SUPFAM" id="SSF52016">
    <property type="entry name" value="LeuD/IlvD-like"/>
    <property type="match status" value="1"/>
</dbReference>
<dbReference type="GO" id="GO:0170038">
    <property type="term" value="P:proteinogenic amino acid biosynthetic process"/>
    <property type="evidence" value="ECO:0007669"/>
    <property type="project" value="UniProtKB-ARBA"/>
</dbReference>
<dbReference type="STRING" id="321146.A0A139GYL2"/>